<comment type="caution">
    <text evidence="1">The sequence shown here is derived from an EMBL/GenBank/DDBJ whole genome shotgun (WGS) entry which is preliminary data.</text>
</comment>
<sequence length="267" mass="30768">MCLSVEELIKESNQEIKDTGALHYMFIVPSEWEEEIREAIIRPVFVQANLISIGDHSDRLLFCSDLESFYYDKFTPIDKEQVMIKLDLVSCVNTLFDFSGSMLFPKVVNSKSFVFSITHIKDSIGAFLKANSALRIQDKNLQSIIEAAFSGVPSNLDENIDDRMVLMTPLITDTSKWGLDASQEAIVKSIRPYDIFVEIDEYSSEIILDQNLVNWSKGLLEYNRMFSNLRIRLYEYHIAITFSFDFIHHGSIVYVREAIQNSDLYKI</sequence>
<gene>
    <name evidence="1" type="ORF">INT48_005700</name>
</gene>
<dbReference type="Proteomes" id="UP000613177">
    <property type="component" value="Unassembled WGS sequence"/>
</dbReference>
<dbReference type="AlphaFoldDB" id="A0A8H7SPA4"/>
<accession>A0A8H7SPA4</accession>
<reference evidence="1" key="1">
    <citation type="submission" date="2021-01" db="EMBL/GenBank/DDBJ databases">
        <title>Metabolic potential, ecology and presence of endohyphal bacteria is reflected in genomic diversity of Mucoromycotina.</title>
        <authorList>
            <person name="Muszewska A."/>
            <person name="Okrasinska A."/>
            <person name="Steczkiewicz K."/>
            <person name="Drgas O."/>
            <person name="Orlowska M."/>
            <person name="Perlinska-Lenart U."/>
            <person name="Aleksandrzak-Piekarczyk T."/>
            <person name="Szatraj K."/>
            <person name="Zielenkiewicz U."/>
            <person name="Pilsyk S."/>
            <person name="Malc E."/>
            <person name="Mieczkowski P."/>
            <person name="Kruszewska J.S."/>
            <person name="Biernat P."/>
            <person name="Pawlowska J."/>
        </authorList>
    </citation>
    <scope>NUCLEOTIDE SEQUENCE</scope>
    <source>
        <strain evidence="1">WA0000018081</strain>
    </source>
</reference>
<organism evidence="1 2">
    <name type="scientific">Thamnidium elegans</name>
    <dbReference type="NCBI Taxonomy" id="101142"/>
    <lineage>
        <taxon>Eukaryota</taxon>
        <taxon>Fungi</taxon>
        <taxon>Fungi incertae sedis</taxon>
        <taxon>Mucoromycota</taxon>
        <taxon>Mucoromycotina</taxon>
        <taxon>Mucoromycetes</taxon>
        <taxon>Mucorales</taxon>
        <taxon>Mucorineae</taxon>
        <taxon>Mucoraceae</taxon>
        <taxon>Thamnidium</taxon>
    </lineage>
</organism>
<name>A0A8H7SPA4_9FUNG</name>
<dbReference type="EMBL" id="JAEPRE010000098">
    <property type="protein sequence ID" value="KAG2232832.1"/>
    <property type="molecule type" value="Genomic_DNA"/>
</dbReference>
<evidence type="ECO:0000313" key="2">
    <source>
        <dbReference type="Proteomes" id="UP000613177"/>
    </source>
</evidence>
<proteinExistence type="predicted"/>
<keyword evidence="2" id="KW-1185">Reference proteome</keyword>
<protein>
    <submittedName>
        <fullName evidence="1">Uncharacterized protein</fullName>
    </submittedName>
</protein>
<evidence type="ECO:0000313" key="1">
    <source>
        <dbReference type="EMBL" id="KAG2232832.1"/>
    </source>
</evidence>